<proteinExistence type="predicted"/>
<dbReference type="AlphaFoldDB" id="A0A0L0N1H8"/>
<evidence type="ECO:0000313" key="2">
    <source>
        <dbReference type="Proteomes" id="UP000036947"/>
    </source>
</evidence>
<evidence type="ECO:0000313" key="1">
    <source>
        <dbReference type="EMBL" id="KND87874.1"/>
    </source>
</evidence>
<keyword evidence="2" id="KW-1185">Reference proteome</keyword>
<protein>
    <submittedName>
        <fullName evidence="1">Uncharacterized protein</fullName>
    </submittedName>
</protein>
<comment type="caution">
    <text evidence="1">The sequence shown here is derived from an EMBL/GenBank/DDBJ whole genome shotgun (WGS) entry which is preliminary data.</text>
</comment>
<gene>
    <name evidence="1" type="ORF">TOPH_07502</name>
</gene>
<accession>A0A0L0N1H8</accession>
<sequence>GDNLGEERRRAEEEAVGDLLHHGRALEFGRLMPRARHRRRRSMQNLRRDLSRTGYTYGAYGALVASNSHQQRGALTEPASPMMMGRDDFTSRRWPRQLLKAPQRRSRFGLPRAIAKSLNYLGVGIRLPSSHGTSNPSIPSIRVDFGTDSIGPSEQFPRNSRVKAAATWRVHVHHPRIRGGKGHVGGGGGELRAVPFHPVRYGAPARWKAGWLSRNLPRQAKEGLLDEISGQYLASQPLYC</sequence>
<name>A0A0L0N1H8_TOLOC</name>
<organism evidence="1 2">
    <name type="scientific">Tolypocladium ophioglossoides (strain CBS 100239)</name>
    <name type="common">Snaketongue truffleclub</name>
    <name type="synonym">Elaphocordyceps ophioglossoides</name>
    <dbReference type="NCBI Taxonomy" id="1163406"/>
    <lineage>
        <taxon>Eukaryota</taxon>
        <taxon>Fungi</taxon>
        <taxon>Dikarya</taxon>
        <taxon>Ascomycota</taxon>
        <taxon>Pezizomycotina</taxon>
        <taxon>Sordariomycetes</taxon>
        <taxon>Hypocreomycetidae</taxon>
        <taxon>Hypocreales</taxon>
        <taxon>Ophiocordycipitaceae</taxon>
        <taxon>Tolypocladium</taxon>
    </lineage>
</organism>
<feature type="non-terminal residue" evidence="1">
    <location>
        <position position="1"/>
    </location>
</feature>
<dbReference type="EMBL" id="LFRF01000031">
    <property type="protein sequence ID" value="KND87874.1"/>
    <property type="molecule type" value="Genomic_DNA"/>
</dbReference>
<feature type="non-terminal residue" evidence="1">
    <location>
        <position position="240"/>
    </location>
</feature>
<dbReference type="Proteomes" id="UP000036947">
    <property type="component" value="Unassembled WGS sequence"/>
</dbReference>
<reference evidence="1 2" key="1">
    <citation type="journal article" date="2015" name="BMC Genomics">
        <title>The genome of the truffle-parasite Tolypocladium ophioglossoides and the evolution of antifungal peptaibiotics.</title>
        <authorList>
            <person name="Quandt C.A."/>
            <person name="Bushley K.E."/>
            <person name="Spatafora J.W."/>
        </authorList>
    </citation>
    <scope>NUCLEOTIDE SEQUENCE [LARGE SCALE GENOMIC DNA]</scope>
    <source>
        <strain evidence="1 2">CBS 100239</strain>
    </source>
</reference>